<sequence>MTAHPGVPTWQARTHTSADTLCAEAAGHLHDLLLRDGAPPVDGDPLPLLWHWLAFLPSARQDELGPDGHPQPGDFLPPTRGRARMYAGGAITLGAEPARIGRQLRRSSTVTDVTTKTGRTGPLTFVQVKHTLTDSGHTVLTERADLVYRDAQRYQRPPLPPTEPAAAWTCTRQVPIDPTLLFRFSALTYNAHRIHYDRDYATGVEGYPGLVVHGPLQAVLLADALDRALPARTVATFTFRGVAPAFDDHNLQLRVAADDTDTVQLAAYSADRLTMTATATLTPRAERNPR</sequence>
<gene>
    <name evidence="2" type="ORF">BN12_4030026</name>
</gene>
<accession>A0A077LZY0</accession>
<name>A0A077LZY0_9MICO</name>
<evidence type="ECO:0000313" key="2">
    <source>
        <dbReference type="EMBL" id="CCH79151.1"/>
    </source>
</evidence>
<dbReference type="Proteomes" id="UP000035721">
    <property type="component" value="Unassembled WGS sequence"/>
</dbReference>
<dbReference type="InterPro" id="IPR052741">
    <property type="entry name" value="Mitochondrial_HTD2"/>
</dbReference>
<comment type="caution">
    <text evidence="2">The sequence shown here is derived from an EMBL/GenBank/DDBJ whole genome shotgun (WGS) entry which is preliminary data.</text>
</comment>
<reference evidence="2 3" key="1">
    <citation type="journal article" date="2013" name="ISME J.">
        <title>A metabolic model for members of the genus Tetrasphaera involved in enhanced biological phosphorus removal.</title>
        <authorList>
            <person name="Kristiansen R."/>
            <person name="Nguyen H.T.T."/>
            <person name="Saunders A.M."/>
            <person name="Nielsen J.L."/>
            <person name="Wimmer R."/>
            <person name="Le V.Q."/>
            <person name="McIlroy S.J."/>
            <person name="Petrovski S."/>
            <person name="Seviour R.J."/>
            <person name="Calteau A."/>
            <person name="Nielsen K.L."/>
            <person name="Nielsen P.H."/>
        </authorList>
    </citation>
    <scope>NUCLEOTIDE SEQUENCE [LARGE SCALE GENOMIC DNA]</scope>
    <source>
        <strain evidence="2 3">T1-X7</strain>
    </source>
</reference>
<dbReference type="SUPFAM" id="SSF54637">
    <property type="entry name" value="Thioesterase/thiol ester dehydrase-isomerase"/>
    <property type="match status" value="1"/>
</dbReference>
<dbReference type="Gene3D" id="3.10.129.10">
    <property type="entry name" value="Hotdog Thioesterase"/>
    <property type="match status" value="2"/>
</dbReference>
<proteinExistence type="predicted"/>
<dbReference type="PANTHER" id="PTHR28152">
    <property type="entry name" value="HYDROXYACYL-THIOESTER DEHYDRATASE TYPE 2, MITOCHONDRIAL"/>
    <property type="match status" value="1"/>
</dbReference>
<dbReference type="STRING" id="1194083.BN12_4030026"/>
<keyword evidence="3" id="KW-1185">Reference proteome</keyword>
<dbReference type="EMBL" id="CAJB01000339">
    <property type="protein sequence ID" value="CCH79151.1"/>
    <property type="molecule type" value="Genomic_DNA"/>
</dbReference>
<dbReference type="GO" id="GO:0019171">
    <property type="term" value="F:(3R)-hydroxyacyl-[acyl-carrier-protein] dehydratase activity"/>
    <property type="evidence" value="ECO:0007669"/>
    <property type="project" value="TreeGrafter"/>
</dbReference>
<protein>
    <recommendedName>
        <fullName evidence="1">FAS1-like dehydratase domain-containing protein</fullName>
    </recommendedName>
</protein>
<organism evidence="2 3">
    <name type="scientific">Nostocoides japonicum T1-X7</name>
    <dbReference type="NCBI Taxonomy" id="1194083"/>
    <lineage>
        <taxon>Bacteria</taxon>
        <taxon>Bacillati</taxon>
        <taxon>Actinomycetota</taxon>
        <taxon>Actinomycetes</taxon>
        <taxon>Micrococcales</taxon>
        <taxon>Intrasporangiaceae</taxon>
        <taxon>Nostocoides</taxon>
    </lineage>
</organism>
<dbReference type="InterPro" id="IPR039569">
    <property type="entry name" value="FAS1-like_DH_region"/>
</dbReference>
<dbReference type="InterPro" id="IPR029069">
    <property type="entry name" value="HotDog_dom_sf"/>
</dbReference>
<dbReference type="Pfam" id="PF13452">
    <property type="entry name" value="FAS1_DH_region"/>
    <property type="match status" value="1"/>
</dbReference>
<dbReference type="AlphaFoldDB" id="A0A077LZY0"/>
<feature type="domain" description="FAS1-like dehydratase" evidence="1">
    <location>
        <begin position="85"/>
        <end position="141"/>
    </location>
</feature>
<evidence type="ECO:0000259" key="1">
    <source>
        <dbReference type="Pfam" id="PF13452"/>
    </source>
</evidence>
<dbReference type="RefSeq" id="WP_083454869.1">
    <property type="nucleotide sequence ID" value="NZ_HF570958.1"/>
</dbReference>
<evidence type="ECO:0000313" key="3">
    <source>
        <dbReference type="Proteomes" id="UP000035721"/>
    </source>
</evidence>
<dbReference type="PANTHER" id="PTHR28152:SF1">
    <property type="entry name" value="HYDROXYACYL-THIOESTER DEHYDRATASE TYPE 2, MITOCHONDRIAL"/>
    <property type="match status" value="1"/>
</dbReference>
<dbReference type="OrthoDB" id="7183822at2"/>